<evidence type="ECO:0000259" key="3">
    <source>
        <dbReference type="Pfam" id="PF20237"/>
    </source>
</evidence>
<dbReference type="AlphaFoldDB" id="A0A8H4R9P4"/>
<feature type="transmembrane region" description="Helical" evidence="2">
    <location>
        <begin position="321"/>
        <end position="341"/>
    </location>
</feature>
<dbReference type="PANTHER" id="PTHR34502:SF3">
    <property type="entry name" value="DUF6594 DOMAIN-CONTAINING PROTEIN"/>
    <property type="match status" value="1"/>
</dbReference>
<feature type="compositionally biased region" description="Polar residues" evidence="1">
    <location>
        <begin position="42"/>
        <end position="51"/>
    </location>
</feature>
<proteinExistence type="predicted"/>
<name>A0A8H4R9P4_9HELO</name>
<dbReference type="InterPro" id="IPR046529">
    <property type="entry name" value="DUF6594"/>
</dbReference>
<dbReference type="EMBL" id="JAAMPI010001516">
    <property type="protein sequence ID" value="KAF4624918.1"/>
    <property type="molecule type" value="Genomic_DNA"/>
</dbReference>
<protein>
    <recommendedName>
        <fullName evidence="3">DUF6594 domain-containing protein</fullName>
    </recommendedName>
</protein>
<feature type="region of interest" description="Disordered" evidence="1">
    <location>
        <begin position="42"/>
        <end position="64"/>
    </location>
</feature>
<keyword evidence="2" id="KW-1133">Transmembrane helix</keyword>
<keyword evidence="5" id="KW-1185">Reference proteome</keyword>
<comment type="caution">
    <text evidence="4">The sequence shown here is derived from an EMBL/GenBank/DDBJ whole genome shotgun (WGS) entry which is preliminary data.</text>
</comment>
<accession>A0A8H4R9P4</accession>
<dbReference type="Pfam" id="PF20237">
    <property type="entry name" value="DUF6594"/>
    <property type="match status" value="1"/>
</dbReference>
<evidence type="ECO:0000256" key="1">
    <source>
        <dbReference type="SAM" id="MobiDB-lite"/>
    </source>
</evidence>
<dbReference type="Proteomes" id="UP000566819">
    <property type="component" value="Unassembled WGS sequence"/>
</dbReference>
<evidence type="ECO:0000313" key="5">
    <source>
        <dbReference type="Proteomes" id="UP000566819"/>
    </source>
</evidence>
<evidence type="ECO:0000313" key="4">
    <source>
        <dbReference type="EMBL" id="KAF4624918.1"/>
    </source>
</evidence>
<keyword evidence="2" id="KW-0812">Transmembrane</keyword>
<feature type="transmembrane region" description="Helical" evidence="2">
    <location>
        <begin position="294"/>
        <end position="314"/>
    </location>
</feature>
<feature type="transmembrane region" description="Helical" evidence="2">
    <location>
        <begin position="347"/>
        <end position="365"/>
    </location>
</feature>
<gene>
    <name evidence="4" type="ORF">G7Y89_g13250</name>
</gene>
<organism evidence="4 5">
    <name type="scientific">Cudoniella acicularis</name>
    <dbReference type="NCBI Taxonomy" id="354080"/>
    <lineage>
        <taxon>Eukaryota</taxon>
        <taxon>Fungi</taxon>
        <taxon>Dikarya</taxon>
        <taxon>Ascomycota</taxon>
        <taxon>Pezizomycotina</taxon>
        <taxon>Leotiomycetes</taxon>
        <taxon>Helotiales</taxon>
        <taxon>Tricladiaceae</taxon>
        <taxon>Cudoniella</taxon>
    </lineage>
</organism>
<keyword evidence="2" id="KW-0472">Membrane</keyword>
<reference evidence="4 5" key="1">
    <citation type="submission" date="2020-03" db="EMBL/GenBank/DDBJ databases">
        <title>Draft Genome Sequence of Cudoniella acicularis.</title>
        <authorList>
            <person name="Buettner E."/>
            <person name="Kellner H."/>
        </authorList>
    </citation>
    <scope>NUCLEOTIDE SEQUENCE [LARGE SCALE GENOMIC DNA]</scope>
    <source>
        <strain evidence="4 5">DSM 108380</strain>
    </source>
</reference>
<feature type="domain" description="DUF6594" evidence="3">
    <location>
        <begin position="100"/>
        <end position="359"/>
    </location>
</feature>
<sequence>MANSMPLQDLHSPGNGFLITDFSPAIELSLQRPESVYQPVQTYDTNHSPSRLESARDLPNARSRKSRQIFDMFAPKRSRIPDNRDENLVPINLERHVKGYPQVAAYINSTDDTVLFRRFGDLRARTLLYKEVRLTALEAKLAKLDKEDKEKDVTAWRVAYSIDYNGGKRNEERKALIEEIDVILKEYDELLLRDSQIRRLGRPSQRVHRNFMDWIWTQNSIGPADREFIFHEHDFVSLENYEDSWLDNLMHRFMSYCKKGVLRRIFVTDADAKKTTNKKVHYYSSERLNATIKILIAVTSATLLLIPIFLFLSINLTPKTMAALTLAFSFVFATIISVTTTATRQEVFAGTAAYCAVLVVFIGNLQQKQWGPSP</sequence>
<dbReference type="PANTHER" id="PTHR34502">
    <property type="entry name" value="DUF6594 DOMAIN-CONTAINING PROTEIN-RELATED"/>
    <property type="match status" value="1"/>
</dbReference>
<evidence type="ECO:0000256" key="2">
    <source>
        <dbReference type="SAM" id="Phobius"/>
    </source>
</evidence>
<dbReference type="OrthoDB" id="3533814at2759"/>